<comment type="caution">
    <text evidence="5">The sequence shown here is derived from an EMBL/GenBank/DDBJ whole genome shotgun (WGS) entry which is preliminary data.</text>
</comment>
<dbReference type="InterPro" id="IPR010562">
    <property type="entry name" value="Haemolymph_juvenile_hormone-bd"/>
</dbReference>
<feature type="signal peptide" evidence="4">
    <location>
        <begin position="1"/>
        <end position="16"/>
    </location>
</feature>
<dbReference type="FunFam" id="3.15.10.30:FF:000001">
    <property type="entry name" value="Takeout-like protein 1"/>
    <property type="match status" value="1"/>
</dbReference>
<name>A0AA38IBY5_9CUCU</name>
<evidence type="ECO:0000256" key="4">
    <source>
        <dbReference type="SAM" id="SignalP"/>
    </source>
</evidence>
<comment type="similarity">
    <text evidence="3">Belongs to the TO family.</text>
</comment>
<keyword evidence="1 4" id="KW-0732">Signal</keyword>
<evidence type="ECO:0000256" key="1">
    <source>
        <dbReference type="ARBA" id="ARBA00022729"/>
    </source>
</evidence>
<evidence type="ECO:0000256" key="3">
    <source>
        <dbReference type="ARBA" id="ARBA00060902"/>
    </source>
</evidence>
<dbReference type="PANTHER" id="PTHR11008">
    <property type="entry name" value="PROTEIN TAKEOUT-LIKE PROTEIN"/>
    <property type="match status" value="1"/>
</dbReference>
<dbReference type="AlphaFoldDB" id="A0AA38IBY5"/>
<evidence type="ECO:0000313" key="5">
    <source>
        <dbReference type="EMBL" id="KAJ3651134.1"/>
    </source>
</evidence>
<dbReference type="GO" id="GO:0007623">
    <property type="term" value="P:circadian rhythm"/>
    <property type="evidence" value="ECO:0007669"/>
    <property type="project" value="UniProtKB-ARBA"/>
</dbReference>
<dbReference type="Pfam" id="PF06585">
    <property type="entry name" value="JHBP"/>
    <property type="match status" value="1"/>
</dbReference>
<gene>
    <name evidence="5" type="ORF">Zmor_017190</name>
</gene>
<feature type="chain" id="PRO_5041426107" evidence="4">
    <location>
        <begin position="17"/>
        <end position="243"/>
    </location>
</feature>
<evidence type="ECO:0000313" key="6">
    <source>
        <dbReference type="Proteomes" id="UP001168821"/>
    </source>
</evidence>
<dbReference type="GO" id="GO:0005615">
    <property type="term" value="C:extracellular space"/>
    <property type="evidence" value="ECO:0007669"/>
    <property type="project" value="TreeGrafter"/>
</dbReference>
<dbReference type="InterPro" id="IPR038606">
    <property type="entry name" value="To_sf"/>
</dbReference>
<organism evidence="5 6">
    <name type="scientific">Zophobas morio</name>
    <dbReference type="NCBI Taxonomy" id="2755281"/>
    <lineage>
        <taxon>Eukaryota</taxon>
        <taxon>Metazoa</taxon>
        <taxon>Ecdysozoa</taxon>
        <taxon>Arthropoda</taxon>
        <taxon>Hexapoda</taxon>
        <taxon>Insecta</taxon>
        <taxon>Pterygota</taxon>
        <taxon>Neoptera</taxon>
        <taxon>Endopterygota</taxon>
        <taxon>Coleoptera</taxon>
        <taxon>Polyphaga</taxon>
        <taxon>Cucujiformia</taxon>
        <taxon>Tenebrionidae</taxon>
        <taxon>Zophobas</taxon>
    </lineage>
</organism>
<protein>
    <submittedName>
        <fullName evidence="5">Uncharacterized protein</fullName>
    </submittedName>
</protein>
<proteinExistence type="inferred from homology"/>
<dbReference type="Proteomes" id="UP001168821">
    <property type="component" value="Unassembled WGS sequence"/>
</dbReference>
<evidence type="ECO:0000256" key="2">
    <source>
        <dbReference type="ARBA" id="ARBA00023108"/>
    </source>
</evidence>
<keyword evidence="2" id="KW-0090">Biological rhythms</keyword>
<keyword evidence="6" id="KW-1185">Reference proteome</keyword>
<accession>A0AA38IBY5</accession>
<dbReference type="Gene3D" id="3.15.10.30">
    <property type="entry name" value="Haemolymph juvenile hormone binding protein"/>
    <property type="match status" value="1"/>
</dbReference>
<sequence length="243" mass="27801">MRILPLVLCAVVASTCVKVPPNFKKCNRRLANFNECLRVAAQYSISQMYRPYKRVRLPTIDPLKVTELSSSINTNFIQMDENLKNCEIGGMSKGQFKKTELDFNRRLLSMTVIFPSLRSSCHYKLNGTILALPINGEGSSWFDWTNFEVSFNVRYGEVVKNNKTYVEISTCKVNGAPEDLRIKIDNLFNGDKEAGDRANRLLNENWRVLYEDISGDYLEIPCSLFVNVMGGFFSRVSLEEMFD</sequence>
<dbReference type="PANTHER" id="PTHR11008:SF32">
    <property type="entry name" value="CIRCADIAN CLOCK-CONTROLLED PROTEIN DAYWAKE-RELATED"/>
    <property type="match status" value="1"/>
</dbReference>
<dbReference type="EMBL" id="JALNTZ010000005">
    <property type="protein sequence ID" value="KAJ3651134.1"/>
    <property type="molecule type" value="Genomic_DNA"/>
</dbReference>
<reference evidence="5" key="1">
    <citation type="journal article" date="2023" name="G3 (Bethesda)">
        <title>Whole genome assemblies of Zophobas morio and Tenebrio molitor.</title>
        <authorList>
            <person name="Kaur S."/>
            <person name="Stinson S.A."/>
            <person name="diCenzo G.C."/>
        </authorList>
    </citation>
    <scope>NUCLEOTIDE SEQUENCE</scope>
    <source>
        <strain evidence="5">QUZm001</strain>
    </source>
</reference>
<dbReference type="SMART" id="SM00700">
    <property type="entry name" value="JHBP"/>
    <property type="match status" value="1"/>
</dbReference>